<keyword evidence="2 10" id="KW-0479">Metal-binding</keyword>
<dbReference type="Pfam" id="PF00105">
    <property type="entry name" value="zf-C4"/>
    <property type="match status" value="1"/>
</dbReference>
<evidence type="ECO:0000256" key="7">
    <source>
        <dbReference type="ARBA" id="ARBA00023163"/>
    </source>
</evidence>
<dbReference type="SMART" id="SM00430">
    <property type="entry name" value="HOLI"/>
    <property type="match status" value="1"/>
</dbReference>
<evidence type="ECO:0000256" key="3">
    <source>
        <dbReference type="ARBA" id="ARBA00022771"/>
    </source>
</evidence>
<evidence type="ECO:0000256" key="10">
    <source>
        <dbReference type="RuleBase" id="RU004334"/>
    </source>
</evidence>
<dbReference type="Proteomes" id="UP000887563">
    <property type="component" value="Unplaced"/>
</dbReference>
<accession>A0A914LEE3</accession>
<dbReference type="PROSITE" id="PS51030">
    <property type="entry name" value="NUCLEAR_REC_DBD_2"/>
    <property type="match status" value="1"/>
</dbReference>
<comment type="subcellular location">
    <subcellularLocation>
        <location evidence="10">Nucleus</location>
    </subcellularLocation>
</comment>
<evidence type="ECO:0000256" key="9">
    <source>
        <dbReference type="ARBA" id="ARBA00023242"/>
    </source>
</evidence>
<dbReference type="InterPro" id="IPR050274">
    <property type="entry name" value="Nuclear_hormone_rcpt_NR2"/>
</dbReference>
<dbReference type="Gene3D" id="3.30.50.10">
    <property type="entry name" value="Erythroid Transcription Factor GATA-1, subunit A"/>
    <property type="match status" value="1"/>
</dbReference>
<organism evidence="13 14">
    <name type="scientific">Meloidogyne incognita</name>
    <name type="common">Southern root-knot nematode worm</name>
    <name type="synonym">Oxyuris incognita</name>
    <dbReference type="NCBI Taxonomy" id="6306"/>
    <lineage>
        <taxon>Eukaryota</taxon>
        <taxon>Metazoa</taxon>
        <taxon>Ecdysozoa</taxon>
        <taxon>Nematoda</taxon>
        <taxon>Chromadorea</taxon>
        <taxon>Rhabditida</taxon>
        <taxon>Tylenchina</taxon>
        <taxon>Tylenchomorpha</taxon>
        <taxon>Tylenchoidea</taxon>
        <taxon>Meloidogynidae</taxon>
        <taxon>Meloidogyninae</taxon>
        <taxon>Meloidogyne</taxon>
        <taxon>Meloidogyne incognita group</taxon>
    </lineage>
</organism>
<evidence type="ECO:0000256" key="2">
    <source>
        <dbReference type="ARBA" id="ARBA00022723"/>
    </source>
</evidence>
<dbReference type="SUPFAM" id="SSF48508">
    <property type="entry name" value="Nuclear receptor ligand-binding domain"/>
    <property type="match status" value="1"/>
</dbReference>
<dbReference type="PROSITE" id="PS51843">
    <property type="entry name" value="NR_LBD"/>
    <property type="match status" value="1"/>
</dbReference>
<dbReference type="GO" id="GO:0003700">
    <property type="term" value="F:DNA-binding transcription factor activity"/>
    <property type="evidence" value="ECO:0007669"/>
    <property type="project" value="InterPro"/>
</dbReference>
<evidence type="ECO:0000256" key="1">
    <source>
        <dbReference type="ARBA" id="ARBA00005993"/>
    </source>
</evidence>
<dbReference type="WBParaSite" id="Minc3s00371g11164">
    <property type="protein sequence ID" value="Minc3s00371g11164"/>
    <property type="gene ID" value="Minc3s00371g11164"/>
</dbReference>
<reference evidence="14" key="1">
    <citation type="submission" date="2022-11" db="UniProtKB">
        <authorList>
            <consortium name="WormBaseParasite"/>
        </authorList>
    </citation>
    <scope>IDENTIFICATION</scope>
</reference>
<dbReference type="InterPro" id="IPR013088">
    <property type="entry name" value="Znf_NHR/GATA"/>
</dbReference>
<evidence type="ECO:0000256" key="8">
    <source>
        <dbReference type="ARBA" id="ARBA00023170"/>
    </source>
</evidence>
<keyword evidence="9 10" id="KW-0539">Nucleus</keyword>
<dbReference type="Gene3D" id="1.10.565.10">
    <property type="entry name" value="Retinoid X Receptor"/>
    <property type="match status" value="1"/>
</dbReference>
<dbReference type="InterPro" id="IPR001628">
    <property type="entry name" value="Znf_hrmn_rcpt"/>
</dbReference>
<dbReference type="InterPro" id="IPR035500">
    <property type="entry name" value="NHR-like_dom_sf"/>
</dbReference>
<evidence type="ECO:0000256" key="4">
    <source>
        <dbReference type="ARBA" id="ARBA00022833"/>
    </source>
</evidence>
<dbReference type="SUPFAM" id="SSF57716">
    <property type="entry name" value="Glucocorticoid receptor-like (DNA-binding domain)"/>
    <property type="match status" value="1"/>
</dbReference>
<dbReference type="PROSITE" id="PS00031">
    <property type="entry name" value="NUCLEAR_REC_DBD_1"/>
    <property type="match status" value="1"/>
</dbReference>
<dbReference type="GO" id="GO:0008270">
    <property type="term" value="F:zinc ion binding"/>
    <property type="evidence" value="ECO:0007669"/>
    <property type="project" value="UniProtKB-KW"/>
</dbReference>
<keyword evidence="5 10" id="KW-0805">Transcription regulation</keyword>
<dbReference type="CDD" id="cd06916">
    <property type="entry name" value="NR_DBD_like"/>
    <property type="match status" value="1"/>
</dbReference>
<dbReference type="InterPro" id="IPR000536">
    <property type="entry name" value="Nucl_hrmn_rcpt_lig-bd"/>
</dbReference>
<feature type="domain" description="NR LBD" evidence="12">
    <location>
        <begin position="210"/>
        <end position="440"/>
    </location>
</feature>
<proteinExistence type="inferred from homology"/>
<sequence length="445" mass="50622">MEDNNCSAQSEHQQGPTTRSIKPLKKCMVCDTACSYHYYGVQSCEGCKQFFRRSVVKQRIFHCWKDKQCDITKANRCRGCRLDRCLLVGMDPLLINAESTQSLDLFIKELENRRIKLLNMHNDCHATPSSDDISPKPDLHSNCTNVAIQSNLNAEGASDNGLMNTLHFLGKCHYRIWASNTPFDFASLNSSLNIHGYLEDPNHILAKAVEFSDNMPSFWDSENFRAEVEMFGFSSPKHIKILTKDHFLAMEFAKVVLSFDKLDIDGQALIIKDLIEPIFMFFNSYYASCMNADQWTTSEGLTLGTMLMTKSLINDGKIQTFRQQLLFQSVQAFADLDLAQEEFLLLLAILISSSTVDGLSATSREIIYNNSVHYSKLLFKILQTKYGVNATKRYVPLMQLVAKAHKLKYISKTLGTYIEVFILRGKDAVHQTIQTIPKTVLMFME</sequence>
<dbReference type="GO" id="GO:0005634">
    <property type="term" value="C:nucleus"/>
    <property type="evidence" value="ECO:0007669"/>
    <property type="project" value="UniProtKB-SubCell"/>
</dbReference>
<dbReference type="GO" id="GO:0043565">
    <property type="term" value="F:sequence-specific DNA binding"/>
    <property type="evidence" value="ECO:0007669"/>
    <property type="project" value="InterPro"/>
</dbReference>
<evidence type="ECO:0000256" key="6">
    <source>
        <dbReference type="ARBA" id="ARBA00023125"/>
    </source>
</evidence>
<keyword evidence="7 10" id="KW-0804">Transcription</keyword>
<name>A0A914LEE3_MELIC</name>
<evidence type="ECO:0000313" key="13">
    <source>
        <dbReference type="Proteomes" id="UP000887563"/>
    </source>
</evidence>
<keyword evidence="13" id="KW-1185">Reference proteome</keyword>
<evidence type="ECO:0000313" key="14">
    <source>
        <dbReference type="WBParaSite" id="Minc3s00371g11164"/>
    </source>
</evidence>
<keyword evidence="4 10" id="KW-0862">Zinc</keyword>
<dbReference type="PRINTS" id="PR00047">
    <property type="entry name" value="STROIDFINGER"/>
</dbReference>
<keyword evidence="8 10" id="KW-0675">Receptor</keyword>
<dbReference type="PANTHER" id="PTHR24083">
    <property type="entry name" value="NUCLEAR HORMONE RECEPTOR"/>
    <property type="match status" value="1"/>
</dbReference>
<dbReference type="Pfam" id="PF00104">
    <property type="entry name" value="Hormone_recep"/>
    <property type="match status" value="1"/>
</dbReference>
<evidence type="ECO:0000259" key="11">
    <source>
        <dbReference type="PROSITE" id="PS51030"/>
    </source>
</evidence>
<feature type="domain" description="Nuclear receptor" evidence="11">
    <location>
        <begin position="24"/>
        <end position="97"/>
    </location>
</feature>
<dbReference type="SMART" id="SM00399">
    <property type="entry name" value="ZnF_C4"/>
    <property type="match status" value="1"/>
</dbReference>
<dbReference type="AlphaFoldDB" id="A0A914LEE3"/>
<protein>
    <submittedName>
        <fullName evidence="14">Nuclear receptor</fullName>
    </submittedName>
</protein>
<keyword evidence="6 10" id="KW-0238">DNA-binding</keyword>
<comment type="similarity">
    <text evidence="1 10">Belongs to the nuclear hormone receptor family.</text>
</comment>
<evidence type="ECO:0000259" key="12">
    <source>
        <dbReference type="PROSITE" id="PS51843"/>
    </source>
</evidence>
<evidence type="ECO:0000256" key="5">
    <source>
        <dbReference type="ARBA" id="ARBA00023015"/>
    </source>
</evidence>
<keyword evidence="3 10" id="KW-0863">Zinc-finger</keyword>